<evidence type="ECO:0000313" key="9">
    <source>
        <dbReference type="Proteomes" id="UP000719412"/>
    </source>
</evidence>
<reference evidence="8" key="2">
    <citation type="submission" date="2021-08" db="EMBL/GenBank/DDBJ databases">
        <authorList>
            <person name="Eriksson T."/>
        </authorList>
    </citation>
    <scope>NUCLEOTIDE SEQUENCE</scope>
    <source>
        <strain evidence="8">Stoneville</strain>
        <tissue evidence="8">Whole head</tissue>
    </source>
</reference>
<dbReference type="PANTHER" id="PTHR12442:SF22">
    <property type="entry name" value="CYTOPLASMIC DYNEIN 1 INTERMEDIATE CHAIN-RELATED"/>
    <property type="match status" value="1"/>
</dbReference>
<dbReference type="SMART" id="SM00320">
    <property type="entry name" value="WD40"/>
    <property type="match status" value="3"/>
</dbReference>
<comment type="caution">
    <text evidence="8">The sequence shown here is derived from an EMBL/GenBank/DDBJ whole genome shotgun (WGS) entry which is preliminary data.</text>
</comment>
<dbReference type="GO" id="GO:0005868">
    <property type="term" value="C:cytoplasmic dynein complex"/>
    <property type="evidence" value="ECO:0007669"/>
    <property type="project" value="TreeGrafter"/>
</dbReference>
<comment type="similarity">
    <text evidence="2">Belongs to the dynein intermediate chain family.</text>
</comment>
<dbReference type="GO" id="GO:0045503">
    <property type="term" value="F:dynein light chain binding"/>
    <property type="evidence" value="ECO:0007669"/>
    <property type="project" value="TreeGrafter"/>
</dbReference>
<keyword evidence="4" id="KW-0853">WD repeat</keyword>
<dbReference type="SUPFAM" id="SSF50978">
    <property type="entry name" value="WD40 repeat-like"/>
    <property type="match status" value="1"/>
</dbReference>
<keyword evidence="3" id="KW-0963">Cytoplasm</keyword>
<keyword evidence="9" id="KW-1185">Reference proteome</keyword>
<feature type="compositionally biased region" description="Polar residues" evidence="7">
    <location>
        <begin position="33"/>
        <end position="54"/>
    </location>
</feature>
<dbReference type="InterPro" id="IPR001680">
    <property type="entry name" value="WD40_rpt"/>
</dbReference>
<evidence type="ECO:0000256" key="2">
    <source>
        <dbReference type="ARBA" id="ARBA00011059"/>
    </source>
</evidence>
<dbReference type="InterPro" id="IPR036322">
    <property type="entry name" value="WD40_repeat_dom_sf"/>
</dbReference>
<keyword evidence="5" id="KW-0677">Repeat</keyword>
<evidence type="ECO:0000256" key="7">
    <source>
        <dbReference type="SAM" id="MobiDB-lite"/>
    </source>
</evidence>
<dbReference type="PANTHER" id="PTHR12442">
    <property type="entry name" value="DYNEIN INTERMEDIATE CHAIN"/>
    <property type="match status" value="1"/>
</dbReference>
<dbReference type="AlphaFoldDB" id="A0A8J6HFY1"/>
<feature type="region of interest" description="Disordered" evidence="7">
    <location>
        <begin position="1"/>
        <end position="73"/>
    </location>
</feature>
<dbReference type="EMBL" id="JABDTM020024808">
    <property type="protein sequence ID" value="KAH0813930.1"/>
    <property type="molecule type" value="Genomic_DNA"/>
</dbReference>
<evidence type="ECO:0000256" key="5">
    <source>
        <dbReference type="ARBA" id="ARBA00022737"/>
    </source>
</evidence>
<keyword evidence="6" id="KW-0206">Cytoskeleton</keyword>
<gene>
    <name evidence="8" type="ORF">GEV33_008861</name>
</gene>
<comment type="subcellular location">
    <subcellularLocation>
        <location evidence="1">Cytoplasm</location>
        <location evidence="1">Cytoskeleton</location>
    </subcellularLocation>
</comment>
<dbReference type="Proteomes" id="UP000719412">
    <property type="component" value="Unassembled WGS sequence"/>
</dbReference>
<protein>
    <recommendedName>
        <fullName evidence="10">Cytoplasmic dynein intermediate chain</fullName>
    </recommendedName>
</protein>
<dbReference type="InterPro" id="IPR050687">
    <property type="entry name" value="Dynein_IC"/>
</dbReference>
<dbReference type="FunFam" id="2.130.10.10:FF:000026">
    <property type="entry name" value="cytoplasmic dynein 1 intermediate chain 2 isoform X2"/>
    <property type="match status" value="1"/>
</dbReference>
<evidence type="ECO:0008006" key="10">
    <source>
        <dbReference type="Google" id="ProtNLM"/>
    </source>
</evidence>
<feature type="compositionally biased region" description="Basic and acidic residues" evidence="7">
    <location>
        <begin position="1"/>
        <end position="19"/>
    </location>
</feature>
<dbReference type="GO" id="GO:0045504">
    <property type="term" value="F:dynein heavy chain binding"/>
    <property type="evidence" value="ECO:0007669"/>
    <property type="project" value="TreeGrafter"/>
</dbReference>
<evidence type="ECO:0000256" key="6">
    <source>
        <dbReference type="ARBA" id="ARBA00023212"/>
    </source>
</evidence>
<dbReference type="GO" id="GO:0010970">
    <property type="term" value="P:transport along microtubule"/>
    <property type="evidence" value="ECO:0007669"/>
    <property type="project" value="TreeGrafter"/>
</dbReference>
<reference evidence="8" key="1">
    <citation type="journal article" date="2020" name="J Insects Food Feed">
        <title>The yellow mealworm (Tenebrio molitor) genome: a resource for the emerging insects as food and feed industry.</title>
        <authorList>
            <person name="Eriksson T."/>
            <person name="Andere A."/>
            <person name="Kelstrup H."/>
            <person name="Emery V."/>
            <person name="Picard C."/>
        </authorList>
    </citation>
    <scope>NUCLEOTIDE SEQUENCE</scope>
    <source>
        <strain evidence="8">Stoneville</strain>
        <tissue evidence="8">Whole head</tissue>
    </source>
</reference>
<evidence type="ECO:0000313" key="8">
    <source>
        <dbReference type="EMBL" id="KAH0813930.1"/>
    </source>
</evidence>
<proteinExistence type="inferred from homology"/>
<dbReference type="InterPro" id="IPR015943">
    <property type="entry name" value="WD40/YVTN_repeat-like_dom_sf"/>
</dbReference>
<evidence type="ECO:0000256" key="3">
    <source>
        <dbReference type="ARBA" id="ARBA00022490"/>
    </source>
</evidence>
<organism evidence="8 9">
    <name type="scientific">Tenebrio molitor</name>
    <name type="common">Yellow mealworm beetle</name>
    <dbReference type="NCBI Taxonomy" id="7067"/>
    <lineage>
        <taxon>Eukaryota</taxon>
        <taxon>Metazoa</taxon>
        <taxon>Ecdysozoa</taxon>
        <taxon>Arthropoda</taxon>
        <taxon>Hexapoda</taxon>
        <taxon>Insecta</taxon>
        <taxon>Pterygota</taxon>
        <taxon>Neoptera</taxon>
        <taxon>Endopterygota</taxon>
        <taxon>Coleoptera</taxon>
        <taxon>Polyphaga</taxon>
        <taxon>Cucujiformia</taxon>
        <taxon>Tenebrionidae</taxon>
        <taxon>Tenebrio</taxon>
    </lineage>
</organism>
<evidence type="ECO:0000256" key="1">
    <source>
        <dbReference type="ARBA" id="ARBA00004245"/>
    </source>
</evidence>
<sequence length="405" mass="45222">MEDWWRPRKASSAKEERYRGRSLRRTGDFFPGKNSTPTRHPQSLTKTVTKTNSMHGEGAESGGGASLAAAPRPRARTRAYPLFTTVLTYDDGQGEDEEGSLPHLGGFGSKLPPGILPHGLPQVKEVQPAVTALEQEQAKQEVKEVRELSEEEKQMIILSEEFQHFVDRAGRVMERVLFENVDFYTDYSGGPGEEGLDEKSHQRISLNRGFYDERWSRNRCVTSLDWSPQYPELLLASYNNNEDSPNDPDGVVLIWNTKFKKSTPEYIFHCQSAVLSAKFARFHPNLILGGTYSGQIVLWDNRVQKRTPIQRTPLSASAHTHPVYCMSVVGTQNAHNLISISTDGRLCSWSLDMLGQPQETLDLHRMQSKPVAVTCLDFPHSDVNNFVVGSEEGAAYSAAPSRGSA</sequence>
<accession>A0A8J6HFY1</accession>
<name>A0A8J6HFY1_TENMO</name>
<dbReference type="Gene3D" id="2.130.10.10">
    <property type="entry name" value="YVTN repeat-like/Quinoprotein amine dehydrogenase"/>
    <property type="match status" value="1"/>
</dbReference>
<evidence type="ECO:0000256" key="4">
    <source>
        <dbReference type="ARBA" id="ARBA00022574"/>
    </source>
</evidence>